<organism evidence="3 4">
    <name type="scientific">Salimicrobium halophilum</name>
    <dbReference type="NCBI Taxonomy" id="86666"/>
    <lineage>
        <taxon>Bacteria</taxon>
        <taxon>Bacillati</taxon>
        <taxon>Bacillota</taxon>
        <taxon>Bacilli</taxon>
        <taxon>Bacillales</taxon>
        <taxon>Bacillaceae</taxon>
        <taxon>Salimicrobium</taxon>
    </lineage>
</organism>
<evidence type="ECO:0000313" key="4">
    <source>
        <dbReference type="Proteomes" id="UP000199225"/>
    </source>
</evidence>
<dbReference type="Proteomes" id="UP000199225">
    <property type="component" value="Unassembled WGS sequence"/>
</dbReference>
<dbReference type="OrthoDB" id="9801697at2"/>
<gene>
    <name evidence="3" type="ORF">SAMN04490247_2506</name>
</gene>
<proteinExistence type="predicted"/>
<dbReference type="PANTHER" id="PTHR43300">
    <property type="entry name" value="ACETYLTRANSFERASE"/>
    <property type="match status" value="1"/>
</dbReference>
<reference evidence="4" key="1">
    <citation type="submission" date="2016-10" db="EMBL/GenBank/DDBJ databases">
        <authorList>
            <person name="Varghese N."/>
            <person name="Submissions S."/>
        </authorList>
    </citation>
    <scope>NUCLEOTIDE SEQUENCE [LARGE SCALE GENOMIC DNA]</scope>
    <source>
        <strain evidence="4">DSM 4771</strain>
    </source>
</reference>
<dbReference type="EMBL" id="FNEV01000008">
    <property type="protein sequence ID" value="SDJ61128.1"/>
    <property type="molecule type" value="Genomic_DNA"/>
</dbReference>
<dbReference type="SUPFAM" id="SSF51161">
    <property type="entry name" value="Trimeric LpxA-like enzymes"/>
    <property type="match status" value="1"/>
</dbReference>
<dbReference type="AlphaFoldDB" id="A0A1G8V4X6"/>
<dbReference type="STRING" id="86666.SAMN04490247_2506"/>
<dbReference type="PANTHER" id="PTHR43300:SF6">
    <property type="entry name" value="ACETYLTRANSFERASE YVOF-RELATED"/>
    <property type="match status" value="1"/>
</dbReference>
<evidence type="ECO:0000256" key="1">
    <source>
        <dbReference type="ARBA" id="ARBA00022679"/>
    </source>
</evidence>
<sequence>MRRTDRFIIKGANSLWQLYHTVPFSKVVKNFIVLQVARYTPFLPVKNWMYRRFLGMDIGPRTAFALMAMPDVMFPEKIKVGQNSIIGYNTTILTHEYLTKEYRLGEVVIGADVMIGANSTILPGVHIGDGATIGAGSVVHKDVAPGSVVGGNPLHTLRRGENS</sequence>
<dbReference type="CDD" id="cd04647">
    <property type="entry name" value="LbH_MAT_like"/>
    <property type="match status" value="1"/>
</dbReference>
<keyword evidence="2" id="KW-0677">Repeat</keyword>
<evidence type="ECO:0000313" key="3">
    <source>
        <dbReference type="EMBL" id="SDJ61128.1"/>
    </source>
</evidence>
<dbReference type="Gene3D" id="2.160.10.10">
    <property type="entry name" value="Hexapeptide repeat proteins"/>
    <property type="match status" value="1"/>
</dbReference>
<dbReference type="RefSeq" id="WP_093194212.1">
    <property type="nucleotide sequence ID" value="NZ_FNEV01000008.1"/>
</dbReference>
<protein>
    <submittedName>
        <fullName evidence="3">Acetyltransferase (Isoleucine patch superfamily)</fullName>
    </submittedName>
</protein>
<dbReference type="InterPro" id="IPR001451">
    <property type="entry name" value="Hexapep"/>
</dbReference>
<dbReference type="InterPro" id="IPR018357">
    <property type="entry name" value="Hexapep_transf_CS"/>
</dbReference>
<dbReference type="Pfam" id="PF00132">
    <property type="entry name" value="Hexapep"/>
    <property type="match status" value="1"/>
</dbReference>
<dbReference type="GO" id="GO:0016740">
    <property type="term" value="F:transferase activity"/>
    <property type="evidence" value="ECO:0007669"/>
    <property type="project" value="UniProtKB-KW"/>
</dbReference>
<dbReference type="InterPro" id="IPR050179">
    <property type="entry name" value="Trans_hexapeptide_repeat"/>
</dbReference>
<accession>A0A1G8V4X6</accession>
<dbReference type="InterPro" id="IPR011004">
    <property type="entry name" value="Trimer_LpxA-like_sf"/>
</dbReference>
<name>A0A1G8V4X6_9BACI</name>
<keyword evidence="4" id="KW-1185">Reference proteome</keyword>
<evidence type="ECO:0000256" key="2">
    <source>
        <dbReference type="ARBA" id="ARBA00022737"/>
    </source>
</evidence>
<keyword evidence="1 3" id="KW-0808">Transferase</keyword>
<dbReference type="PROSITE" id="PS00101">
    <property type="entry name" value="HEXAPEP_TRANSFERASES"/>
    <property type="match status" value="1"/>
</dbReference>